<dbReference type="PRINTS" id="PR00039">
    <property type="entry name" value="HTHLYSR"/>
</dbReference>
<dbReference type="InterPro" id="IPR005119">
    <property type="entry name" value="LysR_subst-bd"/>
</dbReference>
<dbReference type="SUPFAM" id="SSF46785">
    <property type="entry name" value="Winged helix' DNA-binding domain"/>
    <property type="match status" value="1"/>
</dbReference>
<dbReference type="InterPro" id="IPR036390">
    <property type="entry name" value="WH_DNA-bd_sf"/>
</dbReference>
<dbReference type="CDD" id="cd08414">
    <property type="entry name" value="PBP2_LTTR_aromatics_like"/>
    <property type="match status" value="1"/>
</dbReference>
<keyword evidence="4" id="KW-0804">Transcription</keyword>
<dbReference type="InterPro" id="IPR000847">
    <property type="entry name" value="LysR_HTH_N"/>
</dbReference>
<dbReference type="Pfam" id="PF00126">
    <property type="entry name" value="HTH_1"/>
    <property type="match status" value="1"/>
</dbReference>
<name>A0ABV3LBC7_9RHOB</name>
<dbReference type="PANTHER" id="PTHR30346">
    <property type="entry name" value="TRANSCRIPTIONAL DUAL REGULATOR HCAR-RELATED"/>
    <property type="match status" value="1"/>
</dbReference>
<evidence type="ECO:0000256" key="1">
    <source>
        <dbReference type="ARBA" id="ARBA00009437"/>
    </source>
</evidence>
<evidence type="ECO:0000313" key="6">
    <source>
        <dbReference type="EMBL" id="MEV8468866.1"/>
    </source>
</evidence>
<dbReference type="Gene3D" id="3.40.190.10">
    <property type="entry name" value="Periplasmic binding protein-like II"/>
    <property type="match status" value="2"/>
</dbReference>
<dbReference type="PANTHER" id="PTHR30346:SF0">
    <property type="entry name" value="HCA OPERON TRANSCRIPTIONAL ACTIVATOR HCAR"/>
    <property type="match status" value="1"/>
</dbReference>
<keyword evidence="7" id="KW-1185">Reference proteome</keyword>
<keyword evidence="3" id="KW-0238">DNA-binding</keyword>
<dbReference type="Pfam" id="PF03466">
    <property type="entry name" value="LysR_substrate"/>
    <property type="match status" value="1"/>
</dbReference>
<dbReference type="RefSeq" id="WP_366194822.1">
    <property type="nucleotide sequence ID" value="NZ_JBFBVU010000046.1"/>
</dbReference>
<dbReference type="Gene3D" id="1.10.10.10">
    <property type="entry name" value="Winged helix-like DNA-binding domain superfamily/Winged helix DNA-binding domain"/>
    <property type="match status" value="1"/>
</dbReference>
<dbReference type="Proteomes" id="UP001553161">
    <property type="component" value="Unassembled WGS sequence"/>
</dbReference>
<keyword evidence="2" id="KW-0805">Transcription regulation</keyword>
<sequence length="299" mass="34087">MNFRFRHLRYFIAVAEEQHFRRAAERLGIAQPAISRAIRDLETDLGVVLFERSNKKVEITPAGQRFLKDCKNIWRSLENAVTDVRLVSEGRAGALRVGYTDMAISGRLPGLLKEFQDREPGIVLRPHMDPTIYQLERLRNDELDIAFVTGPIKESGLEQLPIQSEKFVCIVYSSHPLAKRESVRLEELANEDFVLGPAKEWEHFQAYLFPMCRQAGFIPKVTQEAYDTSGIIGLIACGMGLTVHTEGVRRFLRTDVTMVPLSDPHEPLMTVAVWKRNHRSGPVDRFLDFIGERKLPDST</sequence>
<feature type="domain" description="HTH lysR-type" evidence="5">
    <location>
        <begin position="1"/>
        <end position="60"/>
    </location>
</feature>
<comment type="similarity">
    <text evidence="1">Belongs to the LysR transcriptional regulatory family.</text>
</comment>
<evidence type="ECO:0000256" key="4">
    <source>
        <dbReference type="ARBA" id="ARBA00023163"/>
    </source>
</evidence>
<evidence type="ECO:0000313" key="7">
    <source>
        <dbReference type="Proteomes" id="UP001553161"/>
    </source>
</evidence>
<evidence type="ECO:0000256" key="2">
    <source>
        <dbReference type="ARBA" id="ARBA00023015"/>
    </source>
</evidence>
<gene>
    <name evidence="6" type="ORF">AB0T83_19105</name>
</gene>
<organism evidence="6 7">
    <name type="scientific">Meridianimarinicoccus marinus</name>
    <dbReference type="NCBI Taxonomy" id="3231483"/>
    <lineage>
        <taxon>Bacteria</taxon>
        <taxon>Pseudomonadati</taxon>
        <taxon>Pseudomonadota</taxon>
        <taxon>Alphaproteobacteria</taxon>
        <taxon>Rhodobacterales</taxon>
        <taxon>Paracoccaceae</taxon>
        <taxon>Meridianimarinicoccus</taxon>
    </lineage>
</organism>
<dbReference type="InterPro" id="IPR036388">
    <property type="entry name" value="WH-like_DNA-bd_sf"/>
</dbReference>
<proteinExistence type="inferred from homology"/>
<comment type="caution">
    <text evidence="6">The sequence shown here is derived from an EMBL/GenBank/DDBJ whole genome shotgun (WGS) entry which is preliminary data.</text>
</comment>
<reference evidence="6 7" key="1">
    <citation type="submission" date="2024-07" db="EMBL/GenBank/DDBJ databases">
        <authorList>
            <person name="Kang M."/>
        </authorList>
    </citation>
    <scope>NUCLEOTIDE SEQUENCE [LARGE SCALE GENOMIC DNA]</scope>
    <source>
        <strain evidence="6 7">DFM31</strain>
    </source>
</reference>
<dbReference type="PROSITE" id="PS50931">
    <property type="entry name" value="HTH_LYSR"/>
    <property type="match status" value="1"/>
</dbReference>
<protein>
    <submittedName>
        <fullName evidence="6">LysR family transcriptional regulator</fullName>
    </submittedName>
</protein>
<evidence type="ECO:0000259" key="5">
    <source>
        <dbReference type="PROSITE" id="PS50931"/>
    </source>
</evidence>
<dbReference type="SUPFAM" id="SSF53850">
    <property type="entry name" value="Periplasmic binding protein-like II"/>
    <property type="match status" value="1"/>
</dbReference>
<evidence type="ECO:0000256" key="3">
    <source>
        <dbReference type="ARBA" id="ARBA00023125"/>
    </source>
</evidence>
<accession>A0ABV3LBC7</accession>
<dbReference type="EMBL" id="JBFBVU010000046">
    <property type="protein sequence ID" value="MEV8468866.1"/>
    <property type="molecule type" value="Genomic_DNA"/>
</dbReference>